<evidence type="ECO:0000313" key="2">
    <source>
        <dbReference type="EMBL" id="EIW16325.1"/>
    </source>
</evidence>
<evidence type="ECO:0000259" key="1">
    <source>
        <dbReference type="Pfam" id="PF01878"/>
    </source>
</evidence>
<dbReference type="Gene3D" id="3.10.590.10">
    <property type="entry name" value="ph1033 like domains"/>
    <property type="match status" value="1"/>
</dbReference>
<dbReference type="InterPro" id="IPR015947">
    <property type="entry name" value="PUA-like_sf"/>
</dbReference>
<feature type="domain" description="EVE" evidence="1">
    <location>
        <begin position="2"/>
        <end position="132"/>
    </location>
</feature>
<dbReference type="PANTHER" id="PTHR14087:SF7">
    <property type="entry name" value="THYMOCYTE NUCLEAR PROTEIN 1"/>
    <property type="match status" value="1"/>
</dbReference>
<dbReference type="OrthoDB" id="9791347at2"/>
<dbReference type="PATRIC" id="fig|1149862.3.peg.3838"/>
<dbReference type="InterPro" id="IPR002740">
    <property type="entry name" value="EVE_domain"/>
</dbReference>
<keyword evidence="3" id="KW-1185">Reference proteome</keyword>
<dbReference type="SUPFAM" id="SSF88697">
    <property type="entry name" value="PUA domain-like"/>
    <property type="match status" value="1"/>
</dbReference>
<organism evidence="2 3">
    <name type="scientific">Pelosinus fermentans B4</name>
    <dbReference type="NCBI Taxonomy" id="1149862"/>
    <lineage>
        <taxon>Bacteria</taxon>
        <taxon>Bacillati</taxon>
        <taxon>Bacillota</taxon>
        <taxon>Negativicutes</taxon>
        <taxon>Selenomonadales</taxon>
        <taxon>Sporomusaceae</taxon>
        <taxon>Pelosinus</taxon>
    </lineage>
</organism>
<dbReference type="PANTHER" id="PTHR14087">
    <property type="entry name" value="THYMOCYTE NUCLEAR PROTEIN 1"/>
    <property type="match status" value="1"/>
</dbReference>
<dbReference type="CDD" id="cd21133">
    <property type="entry name" value="EVE"/>
    <property type="match status" value="1"/>
</dbReference>
<evidence type="ECO:0000313" key="3">
    <source>
        <dbReference type="Proteomes" id="UP000004324"/>
    </source>
</evidence>
<dbReference type="EMBL" id="AKVJ01000066">
    <property type="protein sequence ID" value="EIW16325.1"/>
    <property type="molecule type" value="Genomic_DNA"/>
</dbReference>
<dbReference type="InterPro" id="IPR052181">
    <property type="entry name" value="5hmC_binding"/>
</dbReference>
<name>I8RFC0_9FIRM</name>
<dbReference type="AlphaFoldDB" id="I8RFC0"/>
<sequence>MAYWLAKTEPESFSYGDLEKLGQDRWNGVKNFAALKHMKQMKLGDLVFIYHTGKEKAIIGVAEVISTFYPDPNETDERFIVVDVKPRYPLNRPVTLKKIKSNALFQEWELVRQSRLSVMPVSEEHWNYILELSKLHYEEKNILKREEAKVMKNKE</sequence>
<accession>I8RFC0</accession>
<protein>
    <recommendedName>
        <fullName evidence="1">EVE domain-containing protein</fullName>
    </recommendedName>
</protein>
<dbReference type="InterPro" id="IPR047197">
    <property type="entry name" value="THYN1-like_EVE"/>
</dbReference>
<proteinExistence type="predicted"/>
<comment type="caution">
    <text evidence="2">The sequence shown here is derived from an EMBL/GenBank/DDBJ whole genome shotgun (WGS) entry which is preliminary data.</text>
</comment>
<reference evidence="2 3" key="1">
    <citation type="journal article" date="2012" name="J. Bacteriol.">
        <title>Draft Genome Sequences for Two Metal-Reducing Pelosinus fermentans Strains Isolated from a Cr(VI)-Contaminated Site and for Type Strain R7.</title>
        <authorList>
            <person name="Brown S.D."/>
            <person name="Podar M."/>
            <person name="Klingeman D.M."/>
            <person name="Johnson C.M."/>
            <person name="Yang Z.K."/>
            <person name="Utturkar S.M."/>
            <person name="Land M.L."/>
            <person name="Mosher J.J."/>
            <person name="Hurt R.A.Jr."/>
            <person name="Phelps T.J."/>
            <person name="Palumbo A.V."/>
            <person name="Arkin A.P."/>
            <person name="Hazen T.C."/>
            <person name="Elias D.A."/>
        </authorList>
    </citation>
    <scope>NUCLEOTIDE SEQUENCE [LARGE SCALE GENOMIC DNA]</scope>
    <source>
        <strain evidence="2 3">B4</strain>
    </source>
</reference>
<dbReference type="RefSeq" id="WP_007937297.1">
    <property type="nucleotide sequence ID" value="NZ_AKVJ01000066.1"/>
</dbReference>
<gene>
    <name evidence="2" type="ORF">FB4_0836</name>
</gene>
<dbReference type="Pfam" id="PF01878">
    <property type="entry name" value="EVE"/>
    <property type="match status" value="1"/>
</dbReference>
<dbReference type="Proteomes" id="UP000004324">
    <property type="component" value="Unassembled WGS sequence"/>
</dbReference>